<dbReference type="AlphaFoldDB" id="A0A2G8KGY6"/>
<reference evidence="2 3" key="1">
    <citation type="journal article" date="2017" name="PLoS Biol.">
        <title>The sea cucumber genome provides insights into morphological evolution and visceral regeneration.</title>
        <authorList>
            <person name="Zhang X."/>
            <person name="Sun L."/>
            <person name="Yuan J."/>
            <person name="Sun Y."/>
            <person name="Gao Y."/>
            <person name="Zhang L."/>
            <person name="Li S."/>
            <person name="Dai H."/>
            <person name="Hamel J.F."/>
            <person name="Liu C."/>
            <person name="Yu Y."/>
            <person name="Liu S."/>
            <person name="Lin W."/>
            <person name="Guo K."/>
            <person name="Jin S."/>
            <person name="Xu P."/>
            <person name="Storey K.B."/>
            <person name="Huan P."/>
            <person name="Zhang T."/>
            <person name="Zhou Y."/>
            <person name="Zhang J."/>
            <person name="Lin C."/>
            <person name="Li X."/>
            <person name="Xing L."/>
            <person name="Huo D."/>
            <person name="Sun M."/>
            <person name="Wang L."/>
            <person name="Mercier A."/>
            <person name="Li F."/>
            <person name="Yang H."/>
            <person name="Xiang J."/>
        </authorList>
    </citation>
    <scope>NUCLEOTIDE SEQUENCE [LARGE SCALE GENOMIC DNA]</scope>
    <source>
        <strain evidence="2">Shaxun</strain>
        <tissue evidence="2">Muscle</tissue>
    </source>
</reference>
<evidence type="ECO:0000256" key="1">
    <source>
        <dbReference type="SAM" id="MobiDB-lite"/>
    </source>
</evidence>
<keyword evidence="3" id="KW-1185">Reference proteome</keyword>
<dbReference type="SUPFAM" id="SSF46966">
    <property type="entry name" value="Spectrin repeat"/>
    <property type="match status" value="2"/>
</dbReference>
<feature type="region of interest" description="Disordered" evidence="1">
    <location>
        <begin position="158"/>
        <end position="184"/>
    </location>
</feature>
<dbReference type="InterPro" id="IPR018159">
    <property type="entry name" value="Spectrin/alpha-actinin"/>
</dbReference>
<comment type="caution">
    <text evidence="2">The sequence shown here is derived from an EMBL/GenBank/DDBJ whole genome shotgun (WGS) entry which is preliminary data.</text>
</comment>
<organism evidence="2 3">
    <name type="scientific">Stichopus japonicus</name>
    <name type="common">Sea cucumber</name>
    <dbReference type="NCBI Taxonomy" id="307972"/>
    <lineage>
        <taxon>Eukaryota</taxon>
        <taxon>Metazoa</taxon>
        <taxon>Echinodermata</taxon>
        <taxon>Eleutherozoa</taxon>
        <taxon>Echinozoa</taxon>
        <taxon>Holothuroidea</taxon>
        <taxon>Aspidochirotacea</taxon>
        <taxon>Aspidochirotida</taxon>
        <taxon>Stichopodidae</taxon>
        <taxon>Apostichopus</taxon>
    </lineage>
</organism>
<dbReference type="EMBL" id="MRZV01000592">
    <property type="protein sequence ID" value="PIK47263.1"/>
    <property type="molecule type" value="Genomic_DNA"/>
</dbReference>
<dbReference type="Proteomes" id="UP000230750">
    <property type="component" value="Unassembled WGS sequence"/>
</dbReference>
<dbReference type="OrthoDB" id="18740at2759"/>
<dbReference type="STRING" id="307972.A0A2G8KGY6"/>
<name>A0A2G8KGY6_STIJA</name>
<dbReference type="Gene3D" id="1.20.58.60">
    <property type="match status" value="2"/>
</dbReference>
<evidence type="ECO:0000313" key="3">
    <source>
        <dbReference type="Proteomes" id="UP000230750"/>
    </source>
</evidence>
<proteinExistence type="predicted"/>
<dbReference type="SMART" id="SM00150">
    <property type="entry name" value="SPEC"/>
    <property type="match status" value="3"/>
</dbReference>
<dbReference type="Pfam" id="PF00435">
    <property type="entry name" value="Spectrin"/>
    <property type="match status" value="2"/>
</dbReference>
<gene>
    <name evidence="2" type="ORF">BSL78_15874</name>
</gene>
<protein>
    <submittedName>
        <fullName evidence="2">Dystrophin-like protein</fullName>
    </submittedName>
</protein>
<feature type="compositionally biased region" description="Acidic residues" evidence="1">
    <location>
        <begin position="170"/>
        <end position="182"/>
    </location>
</feature>
<sequence length="507" mass="58685">MNGAVSVCEGTVNQEQSYQDQVSKFKLDLRDIKDWLDKAEKKVIESETMPRTQQASDEELAFYKHLQEEVEDLVPKVEDVRDQALELMKQGGDCRRSAEPDLIALNQGWEDICKKIKDHQVQQTEIVKELEQDRRHKMEIEAAAEKAKEEIERLAKEVLVQSSQSSEGELKEEDEDGEDEADMSPVEENIDKMDLSVVESSVNLDEVFQRMETEEIERPKSDKQLEQNKRVSDYHEILDQTRVAIDLCNHRLREEEGLRVEDFELGIENNVKQTDEAIENLRPDVEGILSEGEKLLDETKDVDEHLALELEADLRMLRTHWRKLEEDADRRKTVLKTVVPQWQQFEKDALELKEWIDEMEKRLNDGKDDATVIEALQRELEKKKTDYDGLQKSGDDLSSKGGRPVVEPTWLELTRRWHEIETRFLQYRRPVAEDVIVEESVVDVQANFSLENSVLSTETTVTVNQYVHALEALKDAILRLAEVLKSPQLNGSAFDNFSEQEDKLKVG</sequence>
<accession>A0A2G8KGY6</accession>
<evidence type="ECO:0000313" key="2">
    <source>
        <dbReference type="EMBL" id="PIK47263.1"/>
    </source>
</evidence>
<dbReference type="InterPro" id="IPR002017">
    <property type="entry name" value="Spectrin_repeat"/>
</dbReference>